<evidence type="ECO:0000313" key="3">
    <source>
        <dbReference type="EMBL" id="CAL1528538.1"/>
    </source>
</evidence>
<feature type="chain" id="PRO_5043853121" evidence="2">
    <location>
        <begin position="20"/>
        <end position="244"/>
    </location>
</feature>
<sequence length="244" mass="26622">MSLLLLLLTTWSVLGRGQSEPELTFHFVAPGTGRVPETLDVGIEQQMDHQFFKSMCRSIGNEVTLRVSLVDGSIHFLDENSGLSNLTDGAMSCLPVGVSNPIKCTESSFCNQESDCTATLVSVCPKHGASTTWMMTQNVDVTLSVVGDDLVISRCYAMCENSYQQHVQGDEDESGISNLALGLIIAGVILGAFLLVIGVIFWKFKDQSMISRSVEKLYQSRSVESVQAQKSKREDSIKVITSKS</sequence>
<gene>
    <name evidence="3" type="ORF">GSLYS_00002708001</name>
</gene>
<dbReference type="AlphaFoldDB" id="A0AAV2H540"/>
<feature type="signal peptide" evidence="2">
    <location>
        <begin position="1"/>
        <end position="19"/>
    </location>
</feature>
<keyword evidence="2" id="KW-0732">Signal</keyword>
<evidence type="ECO:0000256" key="1">
    <source>
        <dbReference type="SAM" id="Phobius"/>
    </source>
</evidence>
<keyword evidence="1" id="KW-0812">Transmembrane</keyword>
<organism evidence="3 4">
    <name type="scientific">Lymnaea stagnalis</name>
    <name type="common">Great pond snail</name>
    <name type="synonym">Helix stagnalis</name>
    <dbReference type="NCBI Taxonomy" id="6523"/>
    <lineage>
        <taxon>Eukaryota</taxon>
        <taxon>Metazoa</taxon>
        <taxon>Spiralia</taxon>
        <taxon>Lophotrochozoa</taxon>
        <taxon>Mollusca</taxon>
        <taxon>Gastropoda</taxon>
        <taxon>Heterobranchia</taxon>
        <taxon>Euthyneura</taxon>
        <taxon>Panpulmonata</taxon>
        <taxon>Hygrophila</taxon>
        <taxon>Lymnaeoidea</taxon>
        <taxon>Lymnaeidae</taxon>
        <taxon>Lymnaea</taxon>
    </lineage>
</organism>
<evidence type="ECO:0000313" key="4">
    <source>
        <dbReference type="Proteomes" id="UP001497497"/>
    </source>
</evidence>
<reference evidence="3 4" key="1">
    <citation type="submission" date="2024-04" db="EMBL/GenBank/DDBJ databases">
        <authorList>
            <consortium name="Genoscope - CEA"/>
            <person name="William W."/>
        </authorList>
    </citation>
    <scope>NUCLEOTIDE SEQUENCE [LARGE SCALE GENOMIC DNA]</scope>
</reference>
<keyword evidence="1" id="KW-1133">Transmembrane helix</keyword>
<protein>
    <submittedName>
        <fullName evidence="3">Uncharacterized protein</fullName>
    </submittedName>
</protein>
<name>A0AAV2H540_LYMST</name>
<dbReference type="EMBL" id="CAXITT010000034">
    <property type="protein sequence ID" value="CAL1528538.1"/>
    <property type="molecule type" value="Genomic_DNA"/>
</dbReference>
<comment type="caution">
    <text evidence="3">The sequence shown here is derived from an EMBL/GenBank/DDBJ whole genome shotgun (WGS) entry which is preliminary data.</text>
</comment>
<proteinExistence type="predicted"/>
<evidence type="ECO:0000256" key="2">
    <source>
        <dbReference type="SAM" id="SignalP"/>
    </source>
</evidence>
<keyword evidence="4" id="KW-1185">Reference proteome</keyword>
<feature type="transmembrane region" description="Helical" evidence="1">
    <location>
        <begin position="179"/>
        <end position="202"/>
    </location>
</feature>
<accession>A0AAV2H540</accession>
<dbReference type="Proteomes" id="UP001497497">
    <property type="component" value="Unassembled WGS sequence"/>
</dbReference>
<keyword evidence="1" id="KW-0472">Membrane</keyword>